<evidence type="ECO:0000313" key="2">
    <source>
        <dbReference type="EMBL" id="PFG27797.1"/>
    </source>
</evidence>
<name>A0A2A9DM25_9CORY</name>
<gene>
    <name evidence="2" type="ORF">ATK06_0876</name>
</gene>
<dbReference type="Proteomes" id="UP000221653">
    <property type="component" value="Unassembled WGS sequence"/>
</dbReference>
<evidence type="ECO:0000313" key="3">
    <source>
        <dbReference type="Proteomes" id="UP000221653"/>
    </source>
</evidence>
<comment type="caution">
    <text evidence="2">The sequence shown here is derived from an EMBL/GenBank/DDBJ whole genome shotgun (WGS) entry which is preliminary data.</text>
</comment>
<keyword evidence="1" id="KW-0472">Membrane</keyword>
<keyword evidence="3" id="KW-1185">Reference proteome</keyword>
<proteinExistence type="predicted"/>
<dbReference type="EMBL" id="PDJF01000001">
    <property type="protein sequence ID" value="PFG27797.1"/>
    <property type="molecule type" value="Genomic_DNA"/>
</dbReference>
<dbReference type="STRING" id="1724.GCA_001044175_02493"/>
<dbReference type="RefSeq" id="WP_098388894.1">
    <property type="nucleotide sequence ID" value="NZ_LS483464.1"/>
</dbReference>
<protein>
    <submittedName>
        <fullName evidence="2">LPXTG-motif cell wall-anchored protein</fullName>
    </submittedName>
</protein>
<sequence length="69" mass="7323">MLGAIAATSRKPTNWKLKGNAQLDAGEYAIVANIRKCELPKTGGIDVWTQAALSLLIIGGGIFLARRKA</sequence>
<keyword evidence="1" id="KW-1133">Transmembrane helix</keyword>
<keyword evidence="1" id="KW-0812">Transmembrane</keyword>
<dbReference type="AlphaFoldDB" id="A0A2A9DM25"/>
<feature type="transmembrane region" description="Helical" evidence="1">
    <location>
        <begin position="47"/>
        <end position="65"/>
    </location>
</feature>
<dbReference type="NCBIfam" id="TIGR01167">
    <property type="entry name" value="LPXTG_anchor"/>
    <property type="match status" value="1"/>
</dbReference>
<evidence type="ECO:0000256" key="1">
    <source>
        <dbReference type="SAM" id="Phobius"/>
    </source>
</evidence>
<accession>A0A2A9DM25</accession>
<reference evidence="2 3" key="1">
    <citation type="submission" date="2017-10" db="EMBL/GenBank/DDBJ databases">
        <title>Sequencing the genomes of 1000 actinobacteria strains.</title>
        <authorList>
            <person name="Klenk H.-P."/>
        </authorList>
    </citation>
    <scope>NUCLEOTIDE SEQUENCE [LARGE SCALE GENOMIC DNA]</scope>
    <source>
        <strain evidence="2 3">DSM 20688</strain>
    </source>
</reference>
<organism evidence="2 3">
    <name type="scientific">Corynebacterium renale</name>
    <dbReference type="NCBI Taxonomy" id="1724"/>
    <lineage>
        <taxon>Bacteria</taxon>
        <taxon>Bacillati</taxon>
        <taxon>Actinomycetota</taxon>
        <taxon>Actinomycetes</taxon>
        <taxon>Mycobacteriales</taxon>
        <taxon>Corynebacteriaceae</taxon>
        <taxon>Corynebacterium</taxon>
    </lineage>
</organism>